<protein>
    <submittedName>
        <fullName evidence="2">E10 protein</fullName>
    </submittedName>
</protein>
<accession>A0A7I6PPU9</accession>
<name>A0A7I6PPU9_9PAPI</name>
<proteinExistence type="predicted"/>
<evidence type="ECO:0000313" key="2">
    <source>
        <dbReference type="EMBL" id="BBQ05069.1"/>
    </source>
</evidence>
<reference evidence="2" key="1">
    <citation type="submission" date="2019-12" db="EMBL/GenBank/DDBJ databases">
        <authorList>
            <person name="Yamashita N."/>
            <person name="Haga T."/>
        </authorList>
    </citation>
    <scope>NUCLEOTIDE SEQUENCE</scope>
    <source>
        <strain evidence="2">B191016</strain>
    </source>
</reference>
<keyword evidence="1" id="KW-0472">Membrane</keyword>
<evidence type="ECO:0000256" key="1">
    <source>
        <dbReference type="SAM" id="Phobius"/>
    </source>
</evidence>
<sequence length="42" mass="4897">MSLTLVFWLLLFWCGFNFLSLLIAIVLFLLLISAINELHGWD</sequence>
<reference evidence="2" key="2">
    <citation type="journal article" date="2020" name="Vet.">
        <title>Characterization of Bovine papillomavirus 28 (BPV28) and a novel genotype BPV29 associated with vulval papillomas in cattle.</title>
        <authorList>
            <person name="Yamashita-Kawanishi N."/>
            <person name="Ito S."/>
            <person name="Ishiyama D."/>
            <person name="Chambers J.K."/>
            <person name="Uchida K."/>
            <person name="Kasuya F."/>
            <person name="Haga T."/>
        </authorList>
    </citation>
    <scope>NUCLEOTIDE SEQUENCE</scope>
    <source>
        <strain evidence="2">B191016</strain>
    </source>
</reference>
<keyword evidence="1" id="KW-0812">Transmembrane</keyword>
<keyword evidence="1" id="KW-1133">Transmembrane helix</keyword>
<organism evidence="2">
    <name type="scientific">Bos taurus papillomavirus 29</name>
    <dbReference type="NCBI Taxonomy" id="2777992"/>
    <lineage>
        <taxon>Viruses</taxon>
        <taxon>Monodnaviria</taxon>
        <taxon>Shotokuvirae</taxon>
        <taxon>Cossaviricota</taxon>
        <taxon>Papovaviricetes</taxon>
        <taxon>Zurhausenvirales</taxon>
        <taxon>Papillomaviridae</taxon>
        <taxon>Firstpapillomavirinae</taxon>
        <taxon>Xipapillomavirus</taxon>
        <taxon>Xipapillomavirus 1</taxon>
    </lineage>
</organism>
<gene>
    <name evidence="2" type="primary">E10</name>
</gene>
<dbReference type="EMBL" id="LC514113">
    <property type="protein sequence ID" value="BBQ05069.1"/>
    <property type="molecule type" value="Genomic_DNA"/>
</dbReference>
<feature type="transmembrane region" description="Helical" evidence="1">
    <location>
        <begin position="6"/>
        <end position="32"/>
    </location>
</feature>